<feature type="transmembrane region" description="Helical" evidence="8">
    <location>
        <begin position="121"/>
        <end position="140"/>
    </location>
</feature>
<name>A0ABT9S2H4_9BURK</name>
<evidence type="ECO:0000256" key="6">
    <source>
        <dbReference type="ARBA" id="ARBA00022989"/>
    </source>
</evidence>
<dbReference type="InterPro" id="IPR020846">
    <property type="entry name" value="MFS_dom"/>
</dbReference>
<feature type="transmembrane region" description="Helical" evidence="8">
    <location>
        <begin position="407"/>
        <end position="425"/>
    </location>
</feature>
<feature type="transmembrane region" description="Helical" evidence="8">
    <location>
        <begin position="36"/>
        <end position="56"/>
    </location>
</feature>
<feature type="transmembrane region" description="Helical" evidence="8">
    <location>
        <begin position="68"/>
        <end position="86"/>
    </location>
</feature>
<sequence>MTAKASSASAAAPARTLGTRDYKTLALSALGGTLEFYDFVIYVFFATVLGALFFPADMPDWLRQLQTFGIFAAGYLARPVGGLIIAHFGDILGRKRMFTLSIFLMAAPTLVIGLLPTYSTIGIAAPLLLLAMRVLQGAAIGGEMPGAWVFVAEHVPARRYGFAVGTLTAGITGGILLGSLVAVAINTHYTPAEVSGYAWRIPFILGGVFGLVSVYLRRFLHETPVFQELAERRTVARELPLKTVVRDHRGASLFVGLLTWVLSAAIVVVVLYTPTYLQKVHQVPAALALEANAFATLMLTIGCVIVGWACDRLGTRLVMLVGWAGLFGASYLFYTSLPGTPASLVWHYGLVGLFVGTIATVPIAGVRAFPAPVRFSGLSFAYNMSYAIFGGLTPVILTVWLQKDLMAPAHYVAALSLLGFLLALLPMASRGHAMRPAPAGLKMRG</sequence>
<dbReference type="Proteomes" id="UP001226867">
    <property type="component" value="Unassembled WGS sequence"/>
</dbReference>
<keyword evidence="3" id="KW-1003">Cell membrane</keyword>
<dbReference type="PROSITE" id="PS50850">
    <property type="entry name" value="MFS"/>
    <property type="match status" value="1"/>
</dbReference>
<keyword evidence="2" id="KW-0813">Transport</keyword>
<evidence type="ECO:0000256" key="7">
    <source>
        <dbReference type="ARBA" id="ARBA00023136"/>
    </source>
</evidence>
<keyword evidence="6 8" id="KW-1133">Transmembrane helix</keyword>
<dbReference type="Gene3D" id="1.20.1250.20">
    <property type="entry name" value="MFS general substrate transporter like domains"/>
    <property type="match status" value="2"/>
</dbReference>
<evidence type="ECO:0000256" key="2">
    <source>
        <dbReference type="ARBA" id="ARBA00022448"/>
    </source>
</evidence>
<keyword evidence="4 8" id="KW-0812">Transmembrane</keyword>
<dbReference type="InterPro" id="IPR051084">
    <property type="entry name" value="H+-coupled_symporters"/>
</dbReference>
<evidence type="ECO:0000313" key="10">
    <source>
        <dbReference type="EMBL" id="MDP9898554.1"/>
    </source>
</evidence>
<dbReference type="SUPFAM" id="SSF103473">
    <property type="entry name" value="MFS general substrate transporter"/>
    <property type="match status" value="1"/>
</dbReference>
<keyword evidence="7 8" id="KW-0472">Membrane</keyword>
<dbReference type="InterPro" id="IPR011701">
    <property type="entry name" value="MFS"/>
</dbReference>
<comment type="subcellular location">
    <subcellularLocation>
        <location evidence="1">Cell membrane</location>
        <topology evidence="1">Multi-pass membrane protein</topology>
    </subcellularLocation>
</comment>
<comment type="caution">
    <text evidence="10">The sequence shown here is derived from an EMBL/GenBank/DDBJ whole genome shotgun (WGS) entry which is preliminary data.</text>
</comment>
<organism evidence="10 11">
    <name type="scientific">Variovorax ginsengisoli</name>
    <dbReference type="NCBI Taxonomy" id="363844"/>
    <lineage>
        <taxon>Bacteria</taxon>
        <taxon>Pseudomonadati</taxon>
        <taxon>Pseudomonadota</taxon>
        <taxon>Betaproteobacteria</taxon>
        <taxon>Burkholderiales</taxon>
        <taxon>Comamonadaceae</taxon>
        <taxon>Variovorax</taxon>
    </lineage>
</organism>
<keyword evidence="11" id="KW-1185">Reference proteome</keyword>
<evidence type="ECO:0000259" key="9">
    <source>
        <dbReference type="PROSITE" id="PS50850"/>
    </source>
</evidence>
<feature type="domain" description="Major facilitator superfamily (MFS) profile" evidence="9">
    <location>
        <begin position="24"/>
        <end position="431"/>
    </location>
</feature>
<dbReference type="PANTHER" id="PTHR43528:SF7">
    <property type="entry name" value="MFS TRANSPORTER"/>
    <property type="match status" value="1"/>
</dbReference>
<evidence type="ECO:0000256" key="4">
    <source>
        <dbReference type="ARBA" id="ARBA00022692"/>
    </source>
</evidence>
<feature type="transmembrane region" description="Helical" evidence="8">
    <location>
        <begin position="317"/>
        <end position="334"/>
    </location>
</feature>
<feature type="transmembrane region" description="Helical" evidence="8">
    <location>
        <begin position="197"/>
        <end position="216"/>
    </location>
</feature>
<feature type="transmembrane region" description="Helical" evidence="8">
    <location>
        <begin position="346"/>
        <end position="369"/>
    </location>
</feature>
<feature type="transmembrane region" description="Helical" evidence="8">
    <location>
        <begin position="98"/>
        <end position="115"/>
    </location>
</feature>
<reference evidence="10 11" key="1">
    <citation type="submission" date="2023-07" db="EMBL/GenBank/DDBJ databases">
        <title>Sorghum-associated microbial communities from plants grown in Nebraska, USA.</title>
        <authorList>
            <person name="Schachtman D."/>
        </authorList>
    </citation>
    <scope>NUCLEOTIDE SEQUENCE [LARGE SCALE GENOMIC DNA]</scope>
    <source>
        <strain evidence="10 11">DS1607</strain>
    </source>
</reference>
<evidence type="ECO:0000256" key="5">
    <source>
        <dbReference type="ARBA" id="ARBA00022847"/>
    </source>
</evidence>
<dbReference type="RefSeq" id="WP_307688366.1">
    <property type="nucleotide sequence ID" value="NZ_JAUSRO010000002.1"/>
</dbReference>
<feature type="transmembrane region" description="Helical" evidence="8">
    <location>
        <begin position="381"/>
        <end position="401"/>
    </location>
</feature>
<evidence type="ECO:0000256" key="3">
    <source>
        <dbReference type="ARBA" id="ARBA00022475"/>
    </source>
</evidence>
<accession>A0ABT9S2H4</accession>
<protein>
    <submittedName>
        <fullName evidence="10">MFS family permease</fullName>
    </submittedName>
</protein>
<gene>
    <name evidence="10" type="ORF">J2W36_000789</name>
</gene>
<feature type="transmembrane region" description="Helical" evidence="8">
    <location>
        <begin position="251"/>
        <end position="273"/>
    </location>
</feature>
<evidence type="ECO:0000313" key="11">
    <source>
        <dbReference type="Proteomes" id="UP001226867"/>
    </source>
</evidence>
<feature type="transmembrane region" description="Helical" evidence="8">
    <location>
        <begin position="293"/>
        <end position="310"/>
    </location>
</feature>
<dbReference type="InterPro" id="IPR036259">
    <property type="entry name" value="MFS_trans_sf"/>
</dbReference>
<evidence type="ECO:0000256" key="1">
    <source>
        <dbReference type="ARBA" id="ARBA00004651"/>
    </source>
</evidence>
<feature type="transmembrane region" description="Helical" evidence="8">
    <location>
        <begin position="160"/>
        <end position="185"/>
    </location>
</feature>
<proteinExistence type="predicted"/>
<dbReference type="EMBL" id="JAUSRO010000002">
    <property type="protein sequence ID" value="MDP9898554.1"/>
    <property type="molecule type" value="Genomic_DNA"/>
</dbReference>
<dbReference type="PANTHER" id="PTHR43528">
    <property type="entry name" value="ALPHA-KETOGLUTARATE PERMEASE"/>
    <property type="match status" value="1"/>
</dbReference>
<evidence type="ECO:0000256" key="8">
    <source>
        <dbReference type="SAM" id="Phobius"/>
    </source>
</evidence>
<keyword evidence="5" id="KW-0769">Symport</keyword>
<dbReference type="Pfam" id="PF07690">
    <property type="entry name" value="MFS_1"/>
    <property type="match status" value="1"/>
</dbReference>